<protein>
    <submittedName>
        <fullName evidence="4">TetR family transcriptional regulator</fullName>
    </submittedName>
</protein>
<evidence type="ECO:0000259" key="3">
    <source>
        <dbReference type="PROSITE" id="PS50977"/>
    </source>
</evidence>
<evidence type="ECO:0000313" key="5">
    <source>
        <dbReference type="Proteomes" id="UP000441586"/>
    </source>
</evidence>
<dbReference type="PANTHER" id="PTHR30055:SF226">
    <property type="entry name" value="HTH-TYPE TRANSCRIPTIONAL REGULATOR PKSA"/>
    <property type="match status" value="1"/>
</dbReference>
<dbReference type="EMBL" id="WSFO01000013">
    <property type="protein sequence ID" value="KAE9627321.1"/>
    <property type="molecule type" value="Genomic_DNA"/>
</dbReference>
<dbReference type="Pfam" id="PF00440">
    <property type="entry name" value="TetR_N"/>
    <property type="match status" value="1"/>
</dbReference>
<dbReference type="GO" id="GO:0000976">
    <property type="term" value="F:transcription cis-regulatory region binding"/>
    <property type="evidence" value="ECO:0007669"/>
    <property type="project" value="TreeGrafter"/>
</dbReference>
<accession>A0A6A4R7E1</accession>
<evidence type="ECO:0000313" key="4">
    <source>
        <dbReference type="EMBL" id="KAE9627321.1"/>
    </source>
</evidence>
<dbReference type="SUPFAM" id="SSF46689">
    <property type="entry name" value="Homeodomain-like"/>
    <property type="match status" value="1"/>
</dbReference>
<gene>
    <name evidence="4" type="ORF">GP644_19325</name>
</gene>
<sequence length="192" mass="20556">MQEKSTRTPNADRRAMMRKKLMDAARSLFVEKGFAATSTPEIVKSAEVTRGALYHHFEDKEDLFRAVVVAEAKELRQAIEVATKGTIDDPLGTGSKGYFEAMSIQGRAQLLLIDGPAVLGVQEMDQIDAGGGRAALRMGLATATPDLSDEELEAVTKVLSAGYDRAALAIAQGEAAKPYEQAMAALVRATIS</sequence>
<evidence type="ECO:0000256" key="2">
    <source>
        <dbReference type="PROSITE-ProRule" id="PRU00335"/>
    </source>
</evidence>
<dbReference type="InterPro" id="IPR001647">
    <property type="entry name" value="HTH_TetR"/>
</dbReference>
<name>A0A6A4R7E1_9RHOB</name>
<comment type="caution">
    <text evidence="4">The sequence shown here is derived from an EMBL/GenBank/DDBJ whole genome shotgun (WGS) entry which is preliminary data.</text>
</comment>
<reference evidence="4 5" key="1">
    <citation type="submission" date="2019-12" db="EMBL/GenBank/DDBJ databases">
        <authorList>
            <person name="Zhang Y.-J."/>
        </authorList>
    </citation>
    <scope>NUCLEOTIDE SEQUENCE [LARGE SCALE GENOMIC DNA]</scope>
    <source>
        <strain evidence="4 5">H18S-6</strain>
    </source>
</reference>
<dbReference type="Proteomes" id="UP000441586">
    <property type="component" value="Unassembled WGS sequence"/>
</dbReference>
<feature type="domain" description="HTH tetR-type" evidence="3">
    <location>
        <begin position="15"/>
        <end position="75"/>
    </location>
</feature>
<dbReference type="PRINTS" id="PR00455">
    <property type="entry name" value="HTHTETR"/>
</dbReference>
<organism evidence="4 5">
    <name type="scientific">Parasedimentitalea maritima</name>
    <dbReference type="NCBI Taxonomy" id="2578117"/>
    <lineage>
        <taxon>Bacteria</taxon>
        <taxon>Pseudomonadati</taxon>
        <taxon>Pseudomonadota</taxon>
        <taxon>Alphaproteobacteria</taxon>
        <taxon>Rhodobacterales</taxon>
        <taxon>Paracoccaceae</taxon>
        <taxon>Parasedimentitalea</taxon>
    </lineage>
</organism>
<proteinExistence type="predicted"/>
<feature type="DNA-binding region" description="H-T-H motif" evidence="2">
    <location>
        <begin position="38"/>
        <end position="57"/>
    </location>
</feature>
<dbReference type="InterPro" id="IPR023772">
    <property type="entry name" value="DNA-bd_HTH_TetR-type_CS"/>
</dbReference>
<dbReference type="PROSITE" id="PS01081">
    <property type="entry name" value="HTH_TETR_1"/>
    <property type="match status" value="1"/>
</dbReference>
<dbReference type="PROSITE" id="PS50977">
    <property type="entry name" value="HTH_TETR_2"/>
    <property type="match status" value="1"/>
</dbReference>
<dbReference type="InterPro" id="IPR050109">
    <property type="entry name" value="HTH-type_TetR-like_transc_reg"/>
</dbReference>
<keyword evidence="1 2" id="KW-0238">DNA-binding</keyword>
<dbReference type="AlphaFoldDB" id="A0A6A4R7E1"/>
<evidence type="ECO:0000256" key="1">
    <source>
        <dbReference type="ARBA" id="ARBA00023125"/>
    </source>
</evidence>
<dbReference type="InterPro" id="IPR009057">
    <property type="entry name" value="Homeodomain-like_sf"/>
</dbReference>
<dbReference type="GO" id="GO:0003700">
    <property type="term" value="F:DNA-binding transcription factor activity"/>
    <property type="evidence" value="ECO:0007669"/>
    <property type="project" value="TreeGrafter"/>
</dbReference>
<dbReference type="Gene3D" id="1.10.357.10">
    <property type="entry name" value="Tetracycline Repressor, domain 2"/>
    <property type="match status" value="1"/>
</dbReference>
<dbReference type="PANTHER" id="PTHR30055">
    <property type="entry name" value="HTH-TYPE TRANSCRIPTIONAL REGULATOR RUTR"/>
    <property type="match status" value="1"/>
</dbReference>